<keyword evidence="3" id="KW-1185">Reference proteome</keyword>
<dbReference type="AlphaFoldDB" id="A0A939HQG0"/>
<dbReference type="RefSeq" id="WP_207846751.1">
    <property type="nucleotide sequence ID" value="NZ_JAFVMH010000007.1"/>
</dbReference>
<evidence type="ECO:0000256" key="1">
    <source>
        <dbReference type="SAM" id="MobiDB-lite"/>
    </source>
</evidence>
<feature type="region of interest" description="Disordered" evidence="1">
    <location>
        <begin position="191"/>
        <end position="218"/>
    </location>
</feature>
<sequence length="218" mass="23347">MRHNISPNAPTPERLAHSTFTTGDPAATDRPDTGGGDASGGATHRAGLSAACQPVPFRVLNTVQALLGARDIGQDAANAAERWYRDWAFAYEDVIEFAPGHVADTTTRHDAVSWQLTRGRAAARLGCVRAALGACTEIRLRLMLVQELSFVQIGRVLFPHLSEARARLKASAQCAMVLEQLEAFYAGRGEKTAGPATPEAPCNGQGTVKNRRAEKDLS</sequence>
<organism evidence="2 3">
    <name type="scientific">Acetobacter garciniae</name>
    <dbReference type="NCBI Taxonomy" id="2817435"/>
    <lineage>
        <taxon>Bacteria</taxon>
        <taxon>Pseudomonadati</taxon>
        <taxon>Pseudomonadota</taxon>
        <taxon>Alphaproteobacteria</taxon>
        <taxon>Acetobacterales</taxon>
        <taxon>Acetobacteraceae</taxon>
        <taxon>Acetobacter</taxon>
    </lineage>
</organism>
<dbReference type="Proteomes" id="UP000664073">
    <property type="component" value="Unassembled WGS sequence"/>
</dbReference>
<feature type="region of interest" description="Disordered" evidence="1">
    <location>
        <begin position="1"/>
        <end position="45"/>
    </location>
</feature>
<dbReference type="EMBL" id="JAFVMH010000007">
    <property type="protein sequence ID" value="MBO1326062.1"/>
    <property type="molecule type" value="Genomic_DNA"/>
</dbReference>
<accession>A0A939HQG0</accession>
<name>A0A939HQG0_9PROT</name>
<comment type="caution">
    <text evidence="2">The sequence shown here is derived from an EMBL/GenBank/DDBJ whole genome shotgun (WGS) entry which is preliminary data.</text>
</comment>
<evidence type="ECO:0000313" key="2">
    <source>
        <dbReference type="EMBL" id="MBO1326062.1"/>
    </source>
</evidence>
<evidence type="ECO:0000313" key="3">
    <source>
        <dbReference type="Proteomes" id="UP000664073"/>
    </source>
</evidence>
<proteinExistence type="predicted"/>
<reference evidence="2" key="1">
    <citation type="submission" date="2021-03" db="EMBL/GenBank/DDBJ databases">
        <title>The complete genome sequence of Acetobacter sp. TBRC 12339.</title>
        <authorList>
            <person name="Charoenyingcharoen P."/>
            <person name="Yukphan P."/>
        </authorList>
    </citation>
    <scope>NUCLEOTIDE SEQUENCE</scope>
    <source>
        <strain evidence="2">TBRC 12339</strain>
    </source>
</reference>
<protein>
    <submittedName>
        <fullName evidence="2">Uncharacterized protein</fullName>
    </submittedName>
</protein>
<gene>
    <name evidence="2" type="ORF">J2D77_12960</name>
</gene>